<comment type="caution">
    <text evidence="1">The sequence shown here is derived from an EMBL/GenBank/DDBJ whole genome shotgun (WGS) entry which is preliminary data.</text>
</comment>
<organism evidence="1 2">
    <name type="scientific">Suillus placidus</name>
    <dbReference type="NCBI Taxonomy" id="48579"/>
    <lineage>
        <taxon>Eukaryota</taxon>
        <taxon>Fungi</taxon>
        <taxon>Dikarya</taxon>
        <taxon>Basidiomycota</taxon>
        <taxon>Agaricomycotina</taxon>
        <taxon>Agaricomycetes</taxon>
        <taxon>Agaricomycetidae</taxon>
        <taxon>Boletales</taxon>
        <taxon>Suillineae</taxon>
        <taxon>Suillaceae</taxon>
        <taxon>Suillus</taxon>
    </lineage>
</organism>
<dbReference type="EMBL" id="JABBWD010000028">
    <property type="protein sequence ID" value="KAG1776144.1"/>
    <property type="molecule type" value="Genomic_DNA"/>
</dbReference>
<accession>A0A9P7D1L3</accession>
<reference evidence="1" key="1">
    <citation type="journal article" date="2020" name="New Phytol.">
        <title>Comparative genomics reveals dynamic genome evolution in host specialist ectomycorrhizal fungi.</title>
        <authorList>
            <person name="Lofgren L.A."/>
            <person name="Nguyen N.H."/>
            <person name="Vilgalys R."/>
            <person name="Ruytinx J."/>
            <person name="Liao H.L."/>
            <person name="Branco S."/>
            <person name="Kuo A."/>
            <person name="LaButti K."/>
            <person name="Lipzen A."/>
            <person name="Andreopoulos W."/>
            <person name="Pangilinan J."/>
            <person name="Riley R."/>
            <person name="Hundley H."/>
            <person name="Na H."/>
            <person name="Barry K."/>
            <person name="Grigoriev I.V."/>
            <person name="Stajich J.E."/>
            <person name="Kennedy P.G."/>
        </authorList>
    </citation>
    <scope>NUCLEOTIDE SEQUENCE</scope>
    <source>
        <strain evidence="1">DOB743</strain>
    </source>
</reference>
<proteinExistence type="predicted"/>
<evidence type="ECO:0000313" key="1">
    <source>
        <dbReference type="EMBL" id="KAG1776144.1"/>
    </source>
</evidence>
<protein>
    <submittedName>
        <fullName evidence="1">Uncharacterized protein</fullName>
    </submittedName>
</protein>
<dbReference type="Proteomes" id="UP000714275">
    <property type="component" value="Unassembled WGS sequence"/>
</dbReference>
<name>A0A9P7D1L3_9AGAM</name>
<sequence>MSNSTTINMLEDVVLLDIDGVSPIWDTYSFYLDIASPGLKRVVLRFKDITRFILNDVDSFDTIDSIIEADEAAKMDNTVKTEPKTVITNVVNVPNITNIKVEEGIDDKTTTSSIKAEELEFDSVTSLSASATCSQDAAEIRTQIDPTDLFAPWRYSVRLFDEEDIATEVAKRKRLFDEIEEWGRK</sequence>
<gene>
    <name evidence="1" type="ORF">EV702DRAFT_1046314</name>
</gene>
<dbReference type="OrthoDB" id="2674759at2759"/>
<dbReference type="AlphaFoldDB" id="A0A9P7D1L3"/>
<evidence type="ECO:0000313" key="2">
    <source>
        <dbReference type="Proteomes" id="UP000714275"/>
    </source>
</evidence>
<keyword evidence="2" id="KW-1185">Reference proteome</keyword>